<keyword evidence="5 9" id="KW-0547">Nucleotide-binding</keyword>
<keyword evidence="14" id="KW-1185">Reference proteome</keyword>
<dbReference type="SMART" id="SM00220">
    <property type="entry name" value="S_TKc"/>
    <property type="match status" value="1"/>
</dbReference>
<dbReference type="InterPro" id="IPR050339">
    <property type="entry name" value="CC_SR_Kinase"/>
</dbReference>
<dbReference type="Gene3D" id="1.10.510.10">
    <property type="entry name" value="Transferase(Phosphotransferase) domain 1"/>
    <property type="match status" value="1"/>
</dbReference>
<proteinExistence type="predicted"/>
<feature type="compositionally biased region" description="Basic and acidic residues" evidence="10">
    <location>
        <begin position="149"/>
        <end position="158"/>
    </location>
</feature>
<dbReference type="InterPro" id="IPR011009">
    <property type="entry name" value="Kinase-like_dom_sf"/>
</dbReference>
<evidence type="ECO:0000256" key="9">
    <source>
        <dbReference type="PROSITE-ProRule" id="PRU10141"/>
    </source>
</evidence>
<dbReference type="EC" id="2.7.11.1" evidence="1"/>
<dbReference type="GO" id="GO:0005524">
    <property type="term" value="F:ATP binding"/>
    <property type="evidence" value="ECO:0007669"/>
    <property type="project" value="UniProtKB-UniRule"/>
</dbReference>
<sequence>MTCNKRNTLTTSPKPRNPRLPVFISDFTEKQRAVLDGKVYPVGRGRTKKEAKREAAKNAIMCLLENEHQDSASFTPTNYMCWLNEYGLKNKLNIRPVESTRLGPNNLFCPDFFVVGEEVYPAVSGKTKKEAKNEAAKLVYDMISSSKTAERVDKDKNMGSRPNETSPQSRFASDFDPMECLGSGAFGCVFKVRHKLLERFYAVKIVRREEKSLREVGTLSDLLHLNIVRYYTFWMEDSGYQWDISSNSCSSSQSADNSPAKYLYIQMELCDTKTLKVWIDEKNAESPQDSKRREESLSIAQQIVSGVEYIHAKKHIHRDLKPDNILFGMEGEVKIGDFGLVTRDDDDDSALMERTGQRGTTSYMAPEQVTKNYDRKVDIFALGLIYFELLWRIATGHERVEIWDDVRSQKFPEEFSVAFPHENQIITSLLCESPEDRPEASKLKAELDTWAQTFNAQNNVSDVSM</sequence>
<dbReference type="Gene3D" id="3.30.200.20">
    <property type="entry name" value="Phosphorylase Kinase, domain 1"/>
    <property type="match status" value="1"/>
</dbReference>
<evidence type="ECO:0000259" key="12">
    <source>
        <dbReference type="PROSITE" id="PS50137"/>
    </source>
</evidence>
<dbReference type="GO" id="GO:0003723">
    <property type="term" value="F:RNA binding"/>
    <property type="evidence" value="ECO:0007669"/>
    <property type="project" value="UniProtKB-UniRule"/>
</dbReference>
<dbReference type="Proteomes" id="UP000472265">
    <property type="component" value="Chromosome 15"/>
</dbReference>
<evidence type="ECO:0000256" key="10">
    <source>
        <dbReference type="SAM" id="MobiDB-lite"/>
    </source>
</evidence>
<dbReference type="CDD" id="cd13996">
    <property type="entry name" value="STKc_EIF2AK"/>
    <property type="match status" value="1"/>
</dbReference>
<dbReference type="PROSITE" id="PS00107">
    <property type="entry name" value="PROTEIN_KINASE_ATP"/>
    <property type="match status" value="1"/>
</dbReference>
<keyword evidence="6" id="KW-0418">Kinase</keyword>
<dbReference type="AlphaFoldDB" id="A0A671VPJ3"/>
<protein>
    <recommendedName>
        <fullName evidence="1">non-specific serine/threonine protein kinase</fullName>
        <ecNumber evidence="1">2.7.11.1</ecNumber>
    </recommendedName>
</protein>
<feature type="binding site" evidence="9">
    <location>
        <position position="204"/>
    </location>
    <ligand>
        <name>ATP</name>
        <dbReference type="ChEBI" id="CHEBI:30616"/>
    </ligand>
</feature>
<evidence type="ECO:0000256" key="8">
    <source>
        <dbReference type="PROSITE-ProRule" id="PRU00266"/>
    </source>
</evidence>
<dbReference type="Pfam" id="PF00069">
    <property type="entry name" value="Pkinase"/>
    <property type="match status" value="1"/>
</dbReference>
<dbReference type="InterPro" id="IPR014720">
    <property type="entry name" value="dsRBD_dom"/>
</dbReference>
<dbReference type="Ensembl" id="ENSSAUT00010027993.1">
    <property type="protein sequence ID" value="ENSSAUP00010026516.1"/>
    <property type="gene ID" value="ENSSAUG00010011482.1"/>
</dbReference>
<evidence type="ECO:0000259" key="11">
    <source>
        <dbReference type="PROSITE" id="PS50011"/>
    </source>
</evidence>
<dbReference type="Gene3D" id="3.30.160.20">
    <property type="match status" value="2"/>
</dbReference>
<feature type="compositionally biased region" description="Polar residues" evidence="10">
    <location>
        <begin position="160"/>
        <end position="170"/>
    </location>
</feature>
<dbReference type="SUPFAM" id="SSF54768">
    <property type="entry name" value="dsRNA-binding domain-like"/>
    <property type="match status" value="2"/>
</dbReference>
<dbReference type="Pfam" id="PF00035">
    <property type="entry name" value="dsrm"/>
    <property type="match status" value="1"/>
</dbReference>
<dbReference type="PROSITE" id="PS50137">
    <property type="entry name" value="DS_RBD"/>
    <property type="match status" value="2"/>
</dbReference>
<keyword evidence="2" id="KW-0723">Serine/threonine-protein kinase</keyword>
<feature type="domain" description="Protein kinase" evidence="11">
    <location>
        <begin position="175"/>
        <end position="451"/>
    </location>
</feature>
<evidence type="ECO:0000256" key="1">
    <source>
        <dbReference type="ARBA" id="ARBA00012513"/>
    </source>
</evidence>
<evidence type="ECO:0000256" key="6">
    <source>
        <dbReference type="ARBA" id="ARBA00022777"/>
    </source>
</evidence>
<reference evidence="13" key="3">
    <citation type="submission" date="2025-09" db="UniProtKB">
        <authorList>
            <consortium name="Ensembl"/>
        </authorList>
    </citation>
    <scope>IDENTIFICATION</scope>
</reference>
<dbReference type="SUPFAM" id="SSF56112">
    <property type="entry name" value="Protein kinase-like (PK-like)"/>
    <property type="match status" value="1"/>
</dbReference>
<keyword evidence="4" id="KW-0808">Transferase</keyword>
<dbReference type="PANTHER" id="PTHR11042:SF166">
    <property type="entry name" value="EUKARYOTIC TRANSLATION INITIATION FACTOR 2-ALPHA KINASE 3"/>
    <property type="match status" value="1"/>
</dbReference>
<organism evidence="13 14">
    <name type="scientific">Sparus aurata</name>
    <name type="common">Gilthead sea bream</name>
    <dbReference type="NCBI Taxonomy" id="8175"/>
    <lineage>
        <taxon>Eukaryota</taxon>
        <taxon>Metazoa</taxon>
        <taxon>Chordata</taxon>
        <taxon>Craniata</taxon>
        <taxon>Vertebrata</taxon>
        <taxon>Euteleostomi</taxon>
        <taxon>Actinopterygii</taxon>
        <taxon>Neopterygii</taxon>
        <taxon>Teleostei</taxon>
        <taxon>Neoteleostei</taxon>
        <taxon>Acanthomorphata</taxon>
        <taxon>Eupercaria</taxon>
        <taxon>Spariformes</taxon>
        <taxon>Sparidae</taxon>
        <taxon>Sparus</taxon>
    </lineage>
</organism>
<dbReference type="PROSITE" id="PS50011">
    <property type="entry name" value="PROTEIN_KINASE_DOM"/>
    <property type="match status" value="1"/>
</dbReference>
<feature type="domain" description="DRBM" evidence="12">
    <location>
        <begin position="35"/>
        <end position="65"/>
    </location>
</feature>
<dbReference type="GO" id="GO:0004694">
    <property type="term" value="F:eukaryotic translation initiation factor 2alpha kinase activity"/>
    <property type="evidence" value="ECO:0007669"/>
    <property type="project" value="TreeGrafter"/>
</dbReference>
<evidence type="ECO:0000256" key="5">
    <source>
        <dbReference type="ARBA" id="ARBA00022741"/>
    </source>
</evidence>
<dbReference type="InterPro" id="IPR000719">
    <property type="entry name" value="Prot_kinase_dom"/>
</dbReference>
<dbReference type="FunFam" id="1.10.510.10:FF:000251">
    <property type="entry name" value="eukaryotic translation initiation factor 2-alpha kinase 3"/>
    <property type="match status" value="1"/>
</dbReference>
<evidence type="ECO:0000313" key="13">
    <source>
        <dbReference type="Ensembl" id="ENSSAUP00010026516.1"/>
    </source>
</evidence>
<reference evidence="13" key="2">
    <citation type="submission" date="2025-08" db="UniProtKB">
        <authorList>
            <consortium name="Ensembl"/>
        </authorList>
    </citation>
    <scope>IDENTIFICATION</scope>
</reference>
<dbReference type="GO" id="GO:0005634">
    <property type="term" value="C:nucleus"/>
    <property type="evidence" value="ECO:0007669"/>
    <property type="project" value="TreeGrafter"/>
</dbReference>
<dbReference type="GeneTree" id="ENSGT00940000163863"/>
<evidence type="ECO:0000313" key="14">
    <source>
        <dbReference type="Proteomes" id="UP000472265"/>
    </source>
</evidence>
<evidence type="ECO:0000256" key="3">
    <source>
        <dbReference type="ARBA" id="ARBA00022553"/>
    </source>
</evidence>
<feature type="region of interest" description="Disordered" evidence="10">
    <location>
        <begin position="149"/>
        <end position="170"/>
    </location>
</feature>
<dbReference type="GO" id="GO:0005737">
    <property type="term" value="C:cytoplasm"/>
    <property type="evidence" value="ECO:0007669"/>
    <property type="project" value="TreeGrafter"/>
</dbReference>
<evidence type="ECO:0000256" key="7">
    <source>
        <dbReference type="ARBA" id="ARBA00022840"/>
    </source>
</evidence>
<evidence type="ECO:0000256" key="2">
    <source>
        <dbReference type="ARBA" id="ARBA00022527"/>
    </source>
</evidence>
<feature type="domain" description="DRBM" evidence="12">
    <location>
        <begin position="115"/>
        <end position="145"/>
    </location>
</feature>
<dbReference type="PANTHER" id="PTHR11042">
    <property type="entry name" value="EUKARYOTIC TRANSLATION INITIATION FACTOR 2-ALPHA KINASE EIF2-ALPHA KINASE -RELATED"/>
    <property type="match status" value="1"/>
</dbReference>
<keyword evidence="8" id="KW-0694">RNA-binding</keyword>
<evidence type="ECO:0000256" key="4">
    <source>
        <dbReference type="ARBA" id="ARBA00022679"/>
    </source>
</evidence>
<keyword evidence="3" id="KW-0597">Phosphoprotein</keyword>
<reference evidence="13" key="1">
    <citation type="submission" date="2021-04" db="EMBL/GenBank/DDBJ databases">
        <authorList>
            <consortium name="Wellcome Sanger Institute Data Sharing"/>
        </authorList>
    </citation>
    <scope>NUCLEOTIDE SEQUENCE [LARGE SCALE GENOMIC DNA]</scope>
</reference>
<accession>A0A671VPJ3</accession>
<dbReference type="InterPro" id="IPR017441">
    <property type="entry name" value="Protein_kinase_ATP_BS"/>
</dbReference>
<name>A0A671VPJ3_SPAAU</name>
<keyword evidence="7 9" id="KW-0067">ATP-binding</keyword>